<dbReference type="RefSeq" id="WP_221029583.1">
    <property type="nucleotide sequence ID" value="NZ_CP139781.1"/>
</dbReference>
<accession>A0ABZ1C6G2</accession>
<dbReference type="Proteomes" id="UP000738431">
    <property type="component" value="Chromosome"/>
</dbReference>
<sequence length="176" mass="19669">MRAWFMGKHAREKFLLLGLLVAAAVLWANDLTQRLGTTAREVTVLSSNLQTQQQWLDNRERIEAEARAAVEDLDSSRTFNSVALSAELSTIAEQTGIAETLRSSAAGTQQTAQFSVHQVELTLTRVPWENLLQFYEALSQRAPYISIEQFRLFSVRSDTSLLNAQLLVSSVEITTP</sequence>
<reference evidence="1 2" key="2">
    <citation type="submission" date="2023-12" db="EMBL/GenBank/DDBJ databases">
        <title>Description of an unclassified Opitutus bacterium of Verrucomicrobiota.</title>
        <authorList>
            <person name="Zhang D.-F."/>
        </authorList>
    </citation>
    <scope>NUCLEOTIDE SEQUENCE [LARGE SCALE GENOMIC DNA]</scope>
    <source>
        <strain evidence="1 2">WL0086</strain>
    </source>
</reference>
<organism evidence="1 2">
    <name type="scientific">Actomonas aquatica</name>
    <dbReference type="NCBI Taxonomy" id="2866162"/>
    <lineage>
        <taxon>Bacteria</taxon>
        <taxon>Pseudomonadati</taxon>
        <taxon>Verrucomicrobiota</taxon>
        <taxon>Opitutia</taxon>
        <taxon>Opitutales</taxon>
        <taxon>Opitutaceae</taxon>
        <taxon>Actomonas</taxon>
    </lineage>
</organism>
<evidence type="ECO:0008006" key="3">
    <source>
        <dbReference type="Google" id="ProtNLM"/>
    </source>
</evidence>
<name>A0ABZ1C6G2_9BACT</name>
<proteinExistence type="predicted"/>
<evidence type="ECO:0000313" key="1">
    <source>
        <dbReference type="EMBL" id="WRQ87002.1"/>
    </source>
</evidence>
<evidence type="ECO:0000313" key="2">
    <source>
        <dbReference type="Proteomes" id="UP000738431"/>
    </source>
</evidence>
<gene>
    <name evidence="1" type="ORF">K1X11_019485</name>
</gene>
<reference evidence="1 2" key="1">
    <citation type="submission" date="2021-08" db="EMBL/GenBank/DDBJ databases">
        <authorList>
            <person name="Zhang D."/>
            <person name="Zhang A."/>
            <person name="Wang L."/>
        </authorList>
    </citation>
    <scope>NUCLEOTIDE SEQUENCE [LARGE SCALE GENOMIC DNA]</scope>
    <source>
        <strain evidence="1 2">WL0086</strain>
    </source>
</reference>
<dbReference type="EMBL" id="CP139781">
    <property type="protein sequence ID" value="WRQ87002.1"/>
    <property type="molecule type" value="Genomic_DNA"/>
</dbReference>
<keyword evidence="2" id="KW-1185">Reference proteome</keyword>
<protein>
    <recommendedName>
        <fullName evidence="3">General secretion pathway protein GspM</fullName>
    </recommendedName>
</protein>